<gene>
    <name evidence="1" type="ORF">A1019T_01154</name>
</gene>
<dbReference type="Pfam" id="PF09669">
    <property type="entry name" value="Phage_pRha"/>
    <property type="match status" value="1"/>
</dbReference>
<dbReference type="EMBL" id="FUGD01000075">
    <property type="protein sequence ID" value="SJM37183.1"/>
    <property type="molecule type" value="Genomic_DNA"/>
</dbReference>
<dbReference type="RefSeq" id="WP_077448583.1">
    <property type="nucleotide sequence ID" value="NZ_FUGD01000075.1"/>
</dbReference>
<reference evidence="2" key="1">
    <citation type="submission" date="2017-02" db="EMBL/GenBank/DDBJ databases">
        <authorList>
            <person name="Mornico D."/>
        </authorList>
    </citation>
    <scope>NUCLEOTIDE SEQUENCE [LARGE SCALE GENOMIC DNA]</scope>
</reference>
<dbReference type="InterPro" id="IPR014054">
    <property type="entry name" value="Phage_regulatory_Rha"/>
</dbReference>
<dbReference type="OrthoDB" id="1042522at2"/>
<organism evidence="1 2">
    <name type="scientific">Psychrobacter pasteurii</name>
    <dbReference type="NCBI Taxonomy" id="1945520"/>
    <lineage>
        <taxon>Bacteria</taxon>
        <taxon>Pseudomonadati</taxon>
        <taxon>Pseudomonadota</taxon>
        <taxon>Gammaproteobacteria</taxon>
        <taxon>Moraxellales</taxon>
        <taxon>Moraxellaceae</taxon>
        <taxon>Psychrobacter</taxon>
    </lineage>
</organism>
<dbReference type="Proteomes" id="UP000188169">
    <property type="component" value="Unassembled WGS sequence"/>
</dbReference>
<evidence type="ECO:0000313" key="2">
    <source>
        <dbReference type="Proteomes" id="UP000188169"/>
    </source>
</evidence>
<keyword evidence="2" id="KW-1185">Reference proteome</keyword>
<sequence length="195" mass="22134">MTTLSATYQSLVHNHNNQVTTTSKIVADTFGKMHKHVLAKIDQIIAETPVEFNEPNFRPIEMSVKVGFGMRSERAFEITKDGFMLLVMGFTGKKAMALKIEFINAFNWMYEQLQSARTTSEQRTPLRQACDRLAVNNMLISDAYKMVSEYYGVEGIDQIPVDKLPEAVAYVYEVALKLKSTSTLSEAVRLNTNHW</sequence>
<dbReference type="NCBIfam" id="TIGR02681">
    <property type="entry name" value="phage_pRha"/>
    <property type="match status" value="1"/>
</dbReference>
<dbReference type="AlphaFoldDB" id="A0A1R4EFA7"/>
<protein>
    <submittedName>
        <fullName evidence="1">Phage regulatory protein Rha (Phage_pRha)</fullName>
    </submittedName>
</protein>
<evidence type="ECO:0000313" key="1">
    <source>
        <dbReference type="EMBL" id="SJM37183.1"/>
    </source>
</evidence>
<accession>A0A1R4EFA7</accession>
<name>A0A1R4EFA7_9GAMM</name>
<proteinExistence type="predicted"/>